<accession>A0A9P5ASR4</accession>
<dbReference type="EMBL" id="PVQB02000059">
    <property type="protein sequence ID" value="KAF4344285.1"/>
    <property type="molecule type" value="Genomic_DNA"/>
</dbReference>
<sequence length="325" mass="36699">MVFIIIAIIVLLLRSTNRGASMSSWLFPHQESPASDTLPKATDATAGAASPLQVPELRSTQDQMMNPNPITEEHRKLDARIFTIKGAKGISETVDFEHAVMAFAWNVFGVERYAVRPTVERSAFDDKKLVRLAGEPPEGETLSELICDLDTRRYALLSFLLRVIYRRMHPTHDVQECLLPPGVSSCYQLIPLRHVKGREDFISVWREVLVMMIRARYDLADGPVMGLLDRDERKERIDSMASEVADALNLKLLDARSFPEEKIKRGLGGIFGIAANSALLLFGQPSEWEADWVSDDPGRLAYPRIRFMWNGQAKWTRPAVEYTCP</sequence>
<evidence type="ECO:0000313" key="3">
    <source>
        <dbReference type="Proteomes" id="UP000730481"/>
    </source>
</evidence>
<reference evidence="2" key="1">
    <citation type="journal article" date="2017" name="Mycologia">
        <title>Fusarium algeriense, sp. nov., a novel toxigenic crown rot pathogen of durum wheat from Algeria is nested in the Fusarium burgessii species complex.</title>
        <authorList>
            <person name="Laraba I."/>
            <person name="Keddad A."/>
            <person name="Boureghda H."/>
            <person name="Abdallah N."/>
            <person name="Vaughan M.M."/>
            <person name="Proctor R.H."/>
            <person name="Busman M."/>
            <person name="O'Donnell K."/>
        </authorList>
    </citation>
    <scope>NUCLEOTIDE SEQUENCE</scope>
    <source>
        <strain evidence="2">NRRL 25174</strain>
    </source>
</reference>
<dbReference type="Proteomes" id="UP000730481">
    <property type="component" value="Unassembled WGS sequence"/>
</dbReference>
<reference evidence="2" key="2">
    <citation type="submission" date="2020-02" db="EMBL/GenBank/DDBJ databases">
        <title>Identification and distribution of gene clusters putatively required for synthesis of sphingolipid metabolism inhibitors in phylogenetically diverse species of the filamentous fungus Fusarium.</title>
        <authorList>
            <person name="Kim H.-S."/>
            <person name="Busman M."/>
            <person name="Brown D.W."/>
            <person name="Divon H."/>
            <person name="Uhlig S."/>
            <person name="Proctor R.H."/>
        </authorList>
    </citation>
    <scope>NUCLEOTIDE SEQUENCE</scope>
    <source>
        <strain evidence="2">NRRL 25174</strain>
    </source>
</reference>
<dbReference type="AlphaFoldDB" id="A0A9P5ASR4"/>
<feature type="chain" id="PRO_5040110631" evidence="1">
    <location>
        <begin position="20"/>
        <end position="325"/>
    </location>
</feature>
<proteinExistence type="predicted"/>
<evidence type="ECO:0000313" key="2">
    <source>
        <dbReference type="EMBL" id="KAF4344285.1"/>
    </source>
</evidence>
<keyword evidence="1" id="KW-0732">Signal</keyword>
<dbReference type="OrthoDB" id="5080136at2759"/>
<feature type="signal peptide" evidence="1">
    <location>
        <begin position="1"/>
        <end position="19"/>
    </location>
</feature>
<gene>
    <name evidence="2" type="ORF">FBEOM_1679</name>
</gene>
<name>A0A9P5ASR4_9HYPO</name>
<evidence type="ECO:0000256" key="1">
    <source>
        <dbReference type="SAM" id="SignalP"/>
    </source>
</evidence>
<comment type="caution">
    <text evidence="2">The sequence shown here is derived from an EMBL/GenBank/DDBJ whole genome shotgun (WGS) entry which is preliminary data.</text>
</comment>
<organism evidence="2 3">
    <name type="scientific">Fusarium beomiforme</name>
    <dbReference type="NCBI Taxonomy" id="44412"/>
    <lineage>
        <taxon>Eukaryota</taxon>
        <taxon>Fungi</taxon>
        <taxon>Dikarya</taxon>
        <taxon>Ascomycota</taxon>
        <taxon>Pezizomycotina</taxon>
        <taxon>Sordariomycetes</taxon>
        <taxon>Hypocreomycetidae</taxon>
        <taxon>Hypocreales</taxon>
        <taxon>Nectriaceae</taxon>
        <taxon>Fusarium</taxon>
        <taxon>Fusarium burgessii species complex</taxon>
    </lineage>
</organism>
<protein>
    <submittedName>
        <fullName evidence="2">Uncharacterized protein</fullName>
    </submittedName>
</protein>
<keyword evidence="3" id="KW-1185">Reference proteome</keyword>